<keyword evidence="7" id="KW-1185">Reference proteome</keyword>
<evidence type="ECO:0000313" key="6">
    <source>
        <dbReference type="EMBL" id="TQF73911.1"/>
    </source>
</evidence>
<evidence type="ECO:0000256" key="4">
    <source>
        <dbReference type="ARBA" id="ARBA00023186"/>
    </source>
</evidence>
<keyword evidence="3" id="KW-0963">Cytoplasm</keyword>
<dbReference type="Proteomes" id="UP000316256">
    <property type="component" value="Unassembled WGS sequence"/>
</dbReference>
<dbReference type="AlphaFoldDB" id="A0A541BNK8"/>
<evidence type="ECO:0000256" key="2">
    <source>
        <dbReference type="ARBA" id="ARBA00006411"/>
    </source>
</evidence>
<accession>A0A541BNK8</accession>
<name>A0A541BNK8_9NOCA</name>
<feature type="region of interest" description="Disordered" evidence="5">
    <location>
        <begin position="218"/>
        <end position="257"/>
    </location>
</feature>
<gene>
    <name evidence="6" type="ORF">FK531_04340</name>
</gene>
<organism evidence="6 7">
    <name type="scientific">Rhodococcus spelaei</name>
    <dbReference type="NCBI Taxonomy" id="2546320"/>
    <lineage>
        <taxon>Bacteria</taxon>
        <taxon>Bacillati</taxon>
        <taxon>Actinomycetota</taxon>
        <taxon>Actinomycetes</taxon>
        <taxon>Mycobacteriales</taxon>
        <taxon>Nocardiaceae</taxon>
        <taxon>Rhodococcus</taxon>
    </lineage>
</organism>
<feature type="region of interest" description="Disordered" evidence="5">
    <location>
        <begin position="1"/>
        <end position="24"/>
    </location>
</feature>
<comment type="similarity">
    <text evidence="2">Belongs to the EspG family.</text>
</comment>
<comment type="caution">
    <text evidence="6">The sequence shown here is derived from an EMBL/GenBank/DDBJ whole genome shotgun (WGS) entry which is preliminary data.</text>
</comment>
<proteinExistence type="inferred from homology"/>
<evidence type="ECO:0000256" key="3">
    <source>
        <dbReference type="ARBA" id="ARBA00022490"/>
    </source>
</evidence>
<dbReference type="Pfam" id="PF14011">
    <property type="entry name" value="ESX-1_EspG"/>
    <property type="match status" value="1"/>
</dbReference>
<keyword evidence="4" id="KW-0143">Chaperone</keyword>
<feature type="compositionally biased region" description="Low complexity" evidence="5">
    <location>
        <begin position="218"/>
        <end position="234"/>
    </location>
</feature>
<protein>
    <submittedName>
        <fullName evidence="6">ESX secretion-associated protein EspG</fullName>
    </submittedName>
</protein>
<evidence type="ECO:0000256" key="1">
    <source>
        <dbReference type="ARBA" id="ARBA00004496"/>
    </source>
</evidence>
<dbReference type="OrthoDB" id="4532341at2"/>
<dbReference type="InterPro" id="IPR025734">
    <property type="entry name" value="EspG"/>
</dbReference>
<reference evidence="6 7" key="1">
    <citation type="submission" date="2019-06" db="EMBL/GenBank/DDBJ databases">
        <title>Rhodococcus spaelei sp. nov., isolated from a cave.</title>
        <authorList>
            <person name="Lee S.D."/>
        </authorList>
    </citation>
    <scope>NUCLEOTIDE SEQUENCE [LARGE SCALE GENOMIC DNA]</scope>
    <source>
        <strain evidence="6 7">C9-5</strain>
    </source>
</reference>
<comment type="subcellular location">
    <subcellularLocation>
        <location evidence="1">Cytoplasm</location>
    </subcellularLocation>
</comment>
<dbReference type="EMBL" id="VIGH01000002">
    <property type="protein sequence ID" value="TQF73911.1"/>
    <property type="molecule type" value="Genomic_DNA"/>
</dbReference>
<sequence length="331" mass="35514">MSVTVPPSALPDGRQGRGPLAGTERESVSALWNRTVASGVRTGEWAGCRVGVSGAGCRRSGRCRERGRCRPGSRVIAASSIEWRLSALEFDVLWGLLGRDRLPYPLQCRGAADTADDHHSARRDAARRIRPMLDEGLYGAFTILLAPTVRVEICGFHGHGHGHGLATVVRAHAGVRGERATLVRQEPGVDLESGADVVLSSLPSGQLPERIVESLPAARRGARRGAASAGPSRRVGTDGPLMVSATRRGPEEERDEFFDRPRTGLGEIGVFAGPAVDWRPTADGHVVHWMDFEGDGRYLVRGTDIVSALPVGGDDIASELHRLIGLARDER</sequence>
<evidence type="ECO:0000256" key="5">
    <source>
        <dbReference type="SAM" id="MobiDB-lite"/>
    </source>
</evidence>
<evidence type="ECO:0000313" key="7">
    <source>
        <dbReference type="Proteomes" id="UP000316256"/>
    </source>
</evidence>